<organism evidence="9 10">
    <name type="scientific">Pedobacter rhodius</name>
    <dbReference type="NCBI Taxonomy" id="3004098"/>
    <lineage>
        <taxon>Bacteria</taxon>
        <taxon>Pseudomonadati</taxon>
        <taxon>Bacteroidota</taxon>
        <taxon>Sphingobacteriia</taxon>
        <taxon>Sphingobacteriales</taxon>
        <taxon>Sphingobacteriaceae</taxon>
        <taxon>Pedobacter</taxon>
    </lineage>
</organism>
<comment type="caution">
    <text evidence="9">The sequence shown here is derived from an EMBL/GenBank/DDBJ whole genome shotgun (WGS) entry which is preliminary data.</text>
</comment>
<comment type="similarity">
    <text evidence="2">Belongs to the SusD family.</text>
</comment>
<evidence type="ECO:0000256" key="5">
    <source>
        <dbReference type="ARBA" id="ARBA00023237"/>
    </source>
</evidence>
<proteinExistence type="inferred from homology"/>
<dbReference type="RefSeq" id="WP_269413601.1">
    <property type="nucleotide sequence ID" value="NZ_JAPWGL010000001.1"/>
</dbReference>
<keyword evidence="10" id="KW-1185">Reference proteome</keyword>
<keyword evidence="4" id="KW-0472">Membrane</keyword>
<feature type="domain" description="RagB/SusD" evidence="7">
    <location>
        <begin position="309"/>
        <end position="461"/>
    </location>
</feature>
<protein>
    <submittedName>
        <fullName evidence="9">RagB/SusD family nutrient uptake outer membrane protein</fullName>
    </submittedName>
</protein>
<evidence type="ECO:0000256" key="3">
    <source>
        <dbReference type="ARBA" id="ARBA00022729"/>
    </source>
</evidence>
<sequence>MKIIYMLFKKVMVLALVATALTSCKKFVEADLATNLISRENAFASDASATSATLSLYSYFPTINSLQYVSWLGGLSADELQNTTSTADLIQYSQNVIASNNGFSQIYLWDYPYQVIRECNLIIDGVNKSTGISASMKSQLTGEAKFFRAMMYFNMVNYFGGVPISPDPTELNNARNPRASVAETYAQILADLKDAQNLLPTTYAGTAALKVRANKWAVTALLAKVYLYNKDYVNAETEATKVIGSGMYSMATVGNTFINSSPETILQLSSLFGASAFSTYRTASSANNVAPPGYVLYNNFTKDFELNDSRKTSWVDSTTFNAIKYYRINKYKVQTATAATLGNEYTVLFRLAELYLIRAEARAQQTDIAGAQSDLNMIRTRAGLANTTASTQAAVLAAIAKERKLELFGEFGNRWFDLKRTGAADAVLGPLKTTYKTTAQLFPIPLAQINLNNNLIQNPGYN</sequence>
<comment type="subcellular location">
    <subcellularLocation>
        <location evidence="1">Cell outer membrane</location>
    </subcellularLocation>
</comment>
<dbReference type="Pfam" id="PF07980">
    <property type="entry name" value="SusD_RagB"/>
    <property type="match status" value="1"/>
</dbReference>
<evidence type="ECO:0000256" key="4">
    <source>
        <dbReference type="ARBA" id="ARBA00023136"/>
    </source>
</evidence>
<evidence type="ECO:0000259" key="7">
    <source>
        <dbReference type="Pfam" id="PF07980"/>
    </source>
</evidence>
<dbReference type="SUPFAM" id="SSF48452">
    <property type="entry name" value="TPR-like"/>
    <property type="match status" value="1"/>
</dbReference>
<reference evidence="9" key="1">
    <citation type="submission" date="2022-12" db="EMBL/GenBank/DDBJ databases">
        <title>Genome sequence of SJ11.</title>
        <authorList>
            <person name="Woo H."/>
        </authorList>
    </citation>
    <scope>NUCLEOTIDE SEQUENCE</scope>
    <source>
        <strain evidence="9">SJ11</strain>
    </source>
</reference>
<keyword evidence="5" id="KW-0998">Cell outer membrane</keyword>
<dbReference type="InterPro" id="IPR011990">
    <property type="entry name" value="TPR-like_helical_dom_sf"/>
</dbReference>
<accession>A0ABT4KS69</accession>
<dbReference type="Proteomes" id="UP001144341">
    <property type="component" value="Unassembled WGS sequence"/>
</dbReference>
<name>A0ABT4KS69_9SPHI</name>
<dbReference type="Pfam" id="PF14322">
    <property type="entry name" value="SusD-like_3"/>
    <property type="match status" value="1"/>
</dbReference>
<evidence type="ECO:0000256" key="2">
    <source>
        <dbReference type="ARBA" id="ARBA00006275"/>
    </source>
</evidence>
<dbReference type="PROSITE" id="PS51257">
    <property type="entry name" value="PROKAR_LIPOPROTEIN"/>
    <property type="match status" value="1"/>
</dbReference>
<dbReference type="InterPro" id="IPR012944">
    <property type="entry name" value="SusD_RagB_dom"/>
</dbReference>
<dbReference type="EMBL" id="JAPWGL010000001">
    <property type="protein sequence ID" value="MCZ4221764.1"/>
    <property type="molecule type" value="Genomic_DNA"/>
</dbReference>
<keyword evidence="3 6" id="KW-0732">Signal</keyword>
<dbReference type="Gene3D" id="1.25.40.390">
    <property type="match status" value="1"/>
</dbReference>
<feature type="chain" id="PRO_5045209740" evidence="6">
    <location>
        <begin position="21"/>
        <end position="462"/>
    </location>
</feature>
<feature type="domain" description="SusD-like N-terminal" evidence="8">
    <location>
        <begin position="84"/>
        <end position="227"/>
    </location>
</feature>
<evidence type="ECO:0000313" key="10">
    <source>
        <dbReference type="Proteomes" id="UP001144341"/>
    </source>
</evidence>
<feature type="signal peptide" evidence="6">
    <location>
        <begin position="1"/>
        <end position="20"/>
    </location>
</feature>
<gene>
    <name evidence="9" type="ORF">O0931_00485</name>
</gene>
<evidence type="ECO:0000259" key="8">
    <source>
        <dbReference type="Pfam" id="PF14322"/>
    </source>
</evidence>
<evidence type="ECO:0000256" key="6">
    <source>
        <dbReference type="SAM" id="SignalP"/>
    </source>
</evidence>
<evidence type="ECO:0000256" key="1">
    <source>
        <dbReference type="ARBA" id="ARBA00004442"/>
    </source>
</evidence>
<dbReference type="InterPro" id="IPR033985">
    <property type="entry name" value="SusD-like_N"/>
</dbReference>
<evidence type="ECO:0000313" key="9">
    <source>
        <dbReference type="EMBL" id="MCZ4221764.1"/>
    </source>
</evidence>
<dbReference type="CDD" id="cd08977">
    <property type="entry name" value="SusD"/>
    <property type="match status" value="1"/>
</dbReference>